<gene>
    <name evidence="1" type="ORF">QNI19_32145</name>
</gene>
<comment type="caution">
    <text evidence="1">The sequence shown here is derived from an EMBL/GenBank/DDBJ whole genome shotgun (WGS) entry which is preliminary data.</text>
</comment>
<organism evidence="1 2">
    <name type="scientific">Xanthocytophaga flava</name>
    <dbReference type="NCBI Taxonomy" id="3048013"/>
    <lineage>
        <taxon>Bacteria</taxon>
        <taxon>Pseudomonadati</taxon>
        <taxon>Bacteroidota</taxon>
        <taxon>Cytophagia</taxon>
        <taxon>Cytophagales</taxon>
        <taxon>Rhodocytophagaceae</taxon>
        <taxon>Xanthocytophaga</taxon>
    </lineage>
</organism>
<keyword evidence="2" id="KW-1185">Reference proteome</keyword>
<evidence type="ECO:0008006" key="3">
    <source>
        <dbReference type="Google" id="ProtNLM"/>
    </source>
</evidence>
<evidence type="ECO:0000313" key="1">
    <source>
        <dbReference type="EMBL" id="MDJ1497635.1"/>
    </source>
</evidence>
<name>A0ABT7CV94_9BACT</name>
<sequence>MDTTELGWVPYLMDEEVIIAKTYPRLLSGSWGERITILFDNNKVLVNSICDPDKHSSVVLFGGNEKNETRLIEEIEKASR</sequence>
<protein>
    <recommendedName>
        <fullName evidence="3">CobW C-terminal domain-containing protein</fullName>
    </recommendedName>
</protein>
<accession>A0ABT7CV94</accession>
<dbReference type="RefSeq" id="WP_314003361.1">
    <property type="nucleotide sequence ID" value="NZ_JASJOT010000034.1"/>
</dbReference>
<reference evidence="1 2" key="1">
    <citation type="submission" date="2023-05" db="EMBL/GenBank/DDBJ databases">
        <authorList>
            <person name="Zhang X."/>
        </authorList>
    </citation>
    <scope>NUCLEOTIDE SEQUENCE [LARGE SCALE GENOMIC DNA]</scope>
    <source>
        <strain evidence="1 2">DM2B3-1</strain>
    </source>
</reference>
<dbReference type="EMBL" id="JASJOT010000034">
    <property type="protein sequence ID" value="MDJ1497635.1"/>
    <property type="molecule type" value="Genomic_DNA"/>
</dbReference>
<proteinExistence type="predicted"/>
<dbReference type="Proteomes" id="UP001228581">
    <property type="component" value="Unassembled WGS sequence"/>
</dbReference>
<evidence type="ECO:0000313" key="2">
    <source>
        <dbReference type="Proteomes" id="UP001228581"/>
    </source>
</evidence>